<dbReference type="InterPro" id="IPR043128">
    <property type="entry name" value="Rev_trsase/Diguanyl_cyclase"/>
</dbReference>
<comment type="caution">
    <text evidence="1">The sequence shown here is derived from an EMBL/GenBank/DDBJ whole genome shotgun (WGS) entry which is preliminary data.</text>
</comment>
<dbReference type="SUPFAM" id="SSF56672">
    <property type="entry name" value="DNA/RNA polymerases"/>
    <property type="match status" value="1"/>
</dbReference>
<keyword evidence="2" id="KW-1185">Reference proteome</keyword>
<name>A0A9Q3CWN5_9BASI</name>
<dbReference type="InterPro" id="IPR043502">
    <property type="entry name" value="DNA/RNA_pol_sf"/>
</dbReference>
<gene>
    <name evidence="1" type="ORF">O181_030927</name>
</gene>
<evidence type="ECO:0000313" key="1">
    <source>
        <dbReference type="EMBL" id="MBW0491212.1"/>
    </source>
</evidence>
<protein>
    <submittedName>
        <fullName evidence="1">Uncharacterized protein</fullName>
    </submittedName>
</protein>
<dbReference type="InterPro" id="IPR053134">
    <property type="entry name" value="RNA-dir_DNA_polymerase"/>
</dbReference>
<sequence>MTSIVNIIKEITIQHRKDYQQIYCIDIYISKNRNITIGTHKEKKCLLEIYHLSNQDPLEELLNEFKEEQFSANLTSKQKLSLLKILRKNRPASSIGEKSLIKIRGHDIILYLYGERPYPSILRRPPYPESAVTRKKIEKPFNELLGIDFIRKIGNIEIVEVTTSVLITWNDGKSRLCGDFRAPKNHTKADSYPILRISHAVDKLAKAKYITNINCMNGFHQNGVKLNSMRLLIIICHISIHHYSRMPLCNKNAPAHFQRMMDTIF</sequence>
<dbReference type="PANTHER" id="PTHR24559">
    <property type="entry name" value="TRANSPOSON TY3-I GAG-POL POLYPROTEIN"/>
    <property type="match status" value="1"/>
</dbReference>
<dbReference type="EMBL" id="AVOT02010962">
    <property type="protein sequence ID" value="MBW0491212.1"/>
    <property type="molecule type" value="Genomic_DNA"/>
</dbReference>
<dbReference type="Gene3D" id="3.30.70.270">
    <property type="match status" value="1"/>
</dbReference>
<reference evidence="1" key="1">
    <citation type="submission" date="2021-03" db="EMBL/GenBank/DDBJ databases">
        <title>Draft genome sequence of rust myrtle Austropuccinia psidii MF-1, a brazilian biotype.</title>
        <authorList>
            <person name="Quecine M.C."/>
            <person name="Pachon D.M.R."/>
            <person name="Bonatelli M.L."/>
            <person name="Correr F.H."/>
            <person name="Franceschini L.M."/>
            <person name="Leite T.F."/>
            <person name="Margarido G.R.A."/>
            <person name="Almeida C.A."/>
            <person name="Ferrarezi J.A."/>
            <person name="Labate C.A."/>
        </authorList>
    </citation>
    <scope>NUCLEOTIDE SEQUENCE</scope>
    <source>
        <strain evidence="1">MF-1</strain>
    </source>
</reference>
<accession>A0A9Q3CWN5</accession>
<dbReference type="Proteomes" id="UP000765509">
    <property type="component" value="Unassembled WGS sequence"/>
</dbReference>
<dbReference type="PANTHER" id="PTHR24559:SF444">
    <property type="entry name" value="REVERSE TRANSCRIPTASE DOMAIN-CONTAINING PROTEIN"/>
    <property type="match status" value="1"/>
</dbReference>
<dbReference type="AlphaFoldDB" id="A0A9Q3CWN5"/>
<evidence type="ECO:0000313" key="2">
    <source>
        <dbReference type="Proteomes" id="UP000765509"/>
    </source>
</evidence>
<proteinExistence type="predicted"/>
<dbReference type="Gene3D" id="3.10.10.10">
    <property type="entry name" value="HIV Type 1 Reverse Transcriptase, subunit A, domain 1"/>
    <property type="match status" value="1"/>
</dbReference>
<organism evidence="1 2">
    <name type="scientific">Austropuccinia psidii MF-1</name>
    <dbReference type="NCBI Taxonomy" id="1389203"/>
    <lineage>
        <taxon>Eukaryota</taxon>
        <taxon>Fungi</taxon>
        <taxon>Dikarya</taxon>
        <taxon>Basidiomycota</taxon>
        <taxon>Pucciniomycotina</taxon>
        <taxon>Pucciniomycetes</taxon>
        <taxon>Pucciniales</taxon>
        <taxon>Sphaerophragmiaceae</taxon>
        <taxon>Austropuccinia</taxon>
    </lineage>
</organism>